<dbReference type="AlphaFoldDB" id="A0A9D4RDQ5"/>
<keyword evidence="1" id="KW-0812">Transmembrane</keyword>
<proteinExistence type="predicted"/>
<gene>
    <name evidence="2" type="ORF">DPMN_027731</name>
</gene>
<protein>
    <submittedName>
        <fullName evidence="2">Uncharacterized protein</fullName>
    </submittedName>
</protein>
<name>A0A9D4RDQ5_DREPO</name>
<evidence type="ECO:0000313" key="3">
    <source>
        <dbReference type="Proteomes" id="UP000828390"/>
    </source>
</evidence>
<sequence length="123" mass="13514">MDFLIRGGITMVSIIIQGETTLTIAFHRITEGYQTTQTVVLVAVTEGALVARTTGELSGEGVVLTEVVEETVEEEMVEVETVTLVTKTFWSKQDFGTFAGGVVIVIMKILLLIKVILRIKREL</sequence>
<accession>A0A9D4RDQ5</accession>
<feature type="transmembrane region" description="Helical" evidence="1">
    <location>
        <begin position="95"/>
        <end position="117"/>
    </location>
</feature>
<dbReference type="Proteomes" id="UP000828390">
    <property type="component" value="Unassembled WGS sequence"/>
</dbReference>
<reference evidence="2" key="1">
    <citation type="journal article" date="2019" name="bioRxiv">
        <title>The Genome of the Zebra Mussel, Dreissena polymorpha: A Resource for Invasive Species Research.</title>
        <authorList>
            <person name="McCartney M.A."/>
            <person name="Auch B."/>
            <person name="Kono T."/>
            <person name="Mallez S."/>
            <person name="Zhang Y."/>
            <person name="Obille A."/>
            <person name="Becker A."/>
            <person name="Abrahante J.E."/>
            <person name="Garbe J."/>
            <person name="Badalamenti J.P."/>
            <person name="Herman A."/>
            <person name="Mangelson H."/>
            <person name="Liachko I."/>
            <person name="Sullivan S."/>
            <person name="Sone E.D."/>
            <person name="Koren S."/>
            <person name="Silverstein K.A.T."/>
            <person name="Beckman K.B."/>
            <person name="Gohl D.M."/>
        </authorList>
    </citation>
    <scope>NUCLEOTIDE SEQUENCE</scope>
    <source>
        <strain evidence="2">Duluth1</strain>
        <tissue evidence="2">Whole animal</tissue>
    </source>
</reference>
<keyword evidence="3" id="KW-1185">Reference proteome</keyword>
<keyword evidence="1" id="KW-1133">Transmembrane helix</keyword>
<evidence type="ECO:0000313" key="2">
    <source>
        <dbReference type="EMBL" id="KAH3864706.1"/>
    </source>
</evidence>
<dbReference type="EMBL" id="JAIWYP010000002">
    <property type="protein sequence ID" value="KAH3864706.1"/>
    <property type="molecule type" value="Genomic_DNA"/>
</dbReference>
<reference evidence="2" key="2">
    <citation type="submission" date="2020-11" db="EMBL/GenBank/DDBJ databases">
        <authorList>
            <person name="McCartney M.A."/>
            <person name="Auch B."/>
            <person name="Kono T."/>
            <person name="Mallez S."/>
            <person name="Becker A."/>
            <person name="Gohl D.M."/>
            <person name="Silverstein K.A.T."/>
            <person name="Koren S."/>
            <person name="Bechman K.B."/>
            <person name="Herman A."/>
            <person name="Abrahante J.E."/>
            <person name="Garbe J."/>
        </authorList>
    </citation>
    <scope>NUCLEOTIDE SEQUENCE</scope>
    <source>
        <strain evidence="2">Duluth1</strain>
        <tissue evidence="2">Whole animal</tissue>
    </source>
</reference>
<evidence type="ECO:0000256" key="1">
    <source>
        <dbReference type="SAM" id="Phobius"/>
    </source>
</evidence>
<comment type="caution">
    <text evidence="2">The sequence shown here is derived from an EMBL/GenBank/DDBJ whole genome shotgun (WGS) entry which is preliminary data.</text>
</comment>
<keyword evidence="1" id="KW-0472">Membrane</keyword>
<organism evidence="2 3">
    <name type="scientific">Dreissena polymorpha</name>
    <name type="common">Zebra mussel</name>
    <name type="synonym">Mytilus polymorpha</name>
    <dbReference type="NCBI Taxonomy" id="45954"/>
    <lineage>
        <taxon>Eukaryota</taxon>
        <taxon>Metazoa</taxon>
        <taxon>Spiralia</taxon>
        <taxon>Lophotrochozoa</taxon>
        <taxon>Mollusca</taxon>
        <taxon>Bivalvia</taxon>
        <taxon>Autobranchia</taxon>
        <taxon>Heteroconchia</taxon>
        <taxon>Euheterodonta</taxon>
        <taxon>Imparidentia</taxon>
        <taxon>Neoheterodontei</taxon>
        <taxon>Myida</taxon>
        <taxon>Dreissenoidea</taxon>
        <taxon>Dreissenidae</taxon>
        <taxon>Dreissena</taxon>
    </lineage>
</organism>